<protein>
    <submittedName>
        <fullName evidence="4">Uncharacterized protein</fullName>
    </submittedName>
</protein>
<name>A0AAF1BEU9_9TREE</name>
<accession>A0AAF1BEU9</accession>
<feature type="region of interest" description="Disordered" evidence="1">
    <location>
        <begin position="23"/>
        <end position="45"/>
    </location>
</feature>
<keyword evidence="2" id="KW-1133">Transmembrane helix</keyword>
<gene>
    <name evidence="4" type="ORF">LOC62_01G000688</name>
</gene>
<evidence type="ECO:0000256" key="3">
    <source>
        <dbReference type="SAM" id="SignalP"/>
    </source>
</evidence>
<organism evidence="4 5">
    <name type="scientific">Vanrija pseudolonga</name>
    <dbReference type="NCBI Taxonomy" id="143232"/>
    <lineage>
        <taxon>Eukaryota</taxon>
        <taxon>Fungi</taxon>
        <taxon>Dikarya</taxon>
        <taxon>Basidiomycota</taxon>
        <taxon>Agaricomycotina</taxon>
        <taxon>Tremellomycetes</taxon>
        <taxon>Trichosporonales</taxon>
        <taxon>Trichosporonaceae</taxon>
        <taxon>Vanrija</taxon>
    </lineage>
</organism>
<evidence type="ECO:0000313" key="5">
    <source>
        <dbReference type="Proteomes" id="UP000827549"/>
    </source>
</evidence>
<keyword evidence="3" id="KW-0732">Signal</keyword>
<dbReference type="GeneID" id="87803946"/>
<evidence type="ECO:0000256" key="1">
    <source>
        <dbReference type="SAM" id="MobiDB-lite"/>
    </source>
</evidence>
<evidence type="ECO:0000313" key="4">
    <source>
        <dbReference type="EMBL" id="WOO77096.1"/>
    </source>
</evidence>
<dbReference type="PANTHER" id="PTHR40466">
    <property type="entry name" value="EXPRESSED PROTEIN"/>
    <property type="match status" value="1"/>
</dbReference>
<keyword evidence="2" id="KW-0472">Membrane</keyword>
<dbReference type="InterPro" id="IPR039965">
    <property type="entry name" value="C3H7.08c"/>
</dbReference>
<feature type="signal peptide" evidence="3">
    <location>
        <begin position="1"/>
        <end position="26"/>
    </location>
</feature>
<keyword evidence="2" id="KW-0812">Transmembrane</keyword>
<dbReference type="RefSeq" id="XP_062623128.1">
    <property type="nucleotide sequence ID" value="XM_062767144.1"/>
</dbReference>
<dbReference type="EMBL" id="CP086714">
    <property type="protein sequence ID" value="WOO77096.1"/>
    <property type="molecule type" value="Genomic_DNA"/>
</dbReference>
<dbReference type="PANTHER" id="PTHR40466:SF1">
    <property type="entry name" value="FUNGAL PROTEIN"/>
    <property type="match status" value="1"/>
</dbReference>
<feature type="transmembrane region" description="Helical" evidence="2">
    <location>
        <begin position="75"/>
        <end position="96"/>
    </location>
</feature>
<feature type="region of interest" description="Disordered" evidence="1">
    <location>
        <begin position="142"/>
        <end position="167"/>
    </location>
</feature>
<feature type="compositionally biased region" description="Basic and acidic residues" evidence="1">
    <location>
        <begin position="152"/>
        <end position="167"/>
    </location>
</feature>
<dbReference type="AlphaFoldDB" id="A0AAF1BEU9"/>
<proteinExistence type="predicted"/>
<feature type="compositionally biased region" description="Low complexity" evidence="1">
    <location>
        <begin position="23"/>
        <end position="35"/>
    </location>
</feature>
<dbReference type="Proteomes" id="UP000827549">
    <property type="component" value="Chromosome 1"/>
</dbReference>
<sequence>MPADPRPRLSALIVALSAFLTAPSTPSTSHTMSTSNQPHHLPTDPLQKSPYKLSTAGNITQASSQVNRMARRDPALYPLAFCIVGAFALAGYYGMAKATNPEPATMLHSKGMVKVWDDPSKHDTGSSVAAFKYRYQTRDGHMEDGYPTMNQDVRKLPKDDAGHKYRT</sequence>
<keyword evidence="5" id="KW-1185">Reference proteome</keyword>
<evidence type="ECO:0000256" key="2">
    <source>
        <dbReference type="SAM" id="Phobius"/>
    </source>
</evidence>
<feature type="chain" id="PRO_5041975213" evidence="3">
    <location>
        <begin position="27"/>
        <end position="167"/>
    </location>
</feature>
<reference evidence="4" key="1">
    <citation type="submission" date="2023-10" db="EMBL/GenBank/DDBJ databases">
        <authorList>
            <person name="Noh H."/>
        </authorList>
    </citation>
    <scope>NUCLEOTIDE SEQUENCE</scope>
    <source>
        <strain evidence="4">DUCC4014</strain>
    </source>
</reference>